<comment type="caution">
    <text evidence="1">The sequence shown here is derived from an EMBL/GenBank/DDBJ whole genome shotgun (WGS) entry which is preliminary data.</text>
</comment>
<evidence type="ECO:0000313" key="1">
    <source>
        <dbReference type="EMBL" id="PWJ58573.1"/>
    </source>
</evidence>
<dbReference type="AlphaFoldDB" id="A0A316ALD2"/>
<protein>
    <recommendedName>
        <fullName evidence="3">BNR repeat protein</fullName>
    </recommendedName>
</protein>
<name>A0A316ALD2_9BACT</name>
<keyword evidence="2" id="KW-1185">Reference proteome</keyword>
<accession>A0A316ALD2</accession>
<reference evidence="1 2" key="1">
    <citation type="submission" date="2018-03" db="EMBL/GenBank/DDBJ databases">
        <title>Genomic Encyclopedia of Archaeal and Bacterial Type Strains, Phase II (KMG-II): from individual species to whole genera.</title>
        <authorList>
            <person name="Goeker M."/>
        </authorList>
    </citation>
    <scope>NUCLEOTIDE SEQUENCE [LARGE SCALE GENOMIC DNA]</scope>
    <source>
        <strain evidence="1 2">DSM 100346</strain>
    </source>
</reference>
<evidence type="ECO:0008006" key="3">
    <source>
        <dbReference type="Google" id="ProtNLM"/>
    </source>
</evidence>
<dbReference type="EMBL" id="QGDT01000004">
    <property type="protein sequence ID" value="PWJ58573.1"/>
    <property type="molecule type" value="Genomic_DNA"/>
</dbReference>
<sequence>MITLLLQPIGLFLIFLTCLSQDQVPEIFLEPIITVNFGDATADKPQSKSWTHAGQSWLVVADGAGPVLWKKEDSKWRAQSSVNTLWKGQPNKADVYVHGDDAHVLLVGACALKVAHLRYSKAKGQYIHEGIATLPMPAGCREIETATITHDSHGRYWVASDWNESILVWHSADGATWSAPQPLAQDIDADDISLVVSLKDQISVIWSNQKTESMMERVHMDRDPVNSWSKPIVIEQGDKNADDHLNATVFEDGSMALVTKNSVDQVHQPQFVFRYRSPSGNWSNIPYQALVEPQQPSRPIINHIRNGRIYAMHSVKDRSNGLYHISVNEVTRNNENWEFKELVRLKTHTTGKNGDLTSSKSAFSASDPYLIFFSDDLGHVFEYDLKRLKE</sequence>
<organism evidence="1 2">
    <name type="scientific">Dyadobacter jejuensis</name>
    <dbReference type="NCBI Taxonomy" id="1082580"/>
    <lineage>
        <taxon>Bacteria</taxon>
        <taxon>Pseudomonadati</taxon>
        <taxon>Bacteroidota</taxon>
        <taxon>Cytophagia</taxon>
        <taxon>Cytophagales</taxon>
        <taxon>Spirosomataceae</taxon>
        <taxon>Dyadobacter</taxon>
    </lineage>
</organism>
<proteinExistence type="predicted"/>
<dbReference type="InterPro" id="IPR023296">
    <property type="entry name" value="Glyco_hydro_beta-prop_sf"/>
</dbReference>
<dbReference type="SUPFAM" id="SSF75005">
    <property type="entry name" value="Arabinanase/levansucrase/invertase"/>
    <property type="match status" value="1"/>
</dbReference>
<gene>
    <name evidence="1" type="ORF">CLV98_104433</name>
</gene>
<evidence type="ECO:0000313" key="2">
    <source>
        <dbReference type="Proteomes" id="UP000245880"/>
    </source>
</evidence>
<dbReference type="Proteomes" id="UP000245880">
    <property type="component" value="Unassembled WGS sequence"/>
</dbReference>